<gene>
    <name evidence="2" type="ORF">MNBD_GAMMA24-2256</name>
</gene>
<dbReference type="PROSITE" id="PS50404">
    <property type="entry name" value="GST_NTER"/>
    <property type="match status" value="1"/>
</dbReference>
<dbReference type="Pfam" id="PF13417">
    <property type="entry name" value="GST_N_3"/>
    <property type="match status" value="1"/>
</dbReference>
<evidence type="ECO:0000259" key="1">
    <source>
        <dbReference type="PROSITE" id="PS50404"/>
    </source>
</evidence>
<reference evidence="2" key="1">
    <citation type="submission" date="2018-06" db="EMBL/GenBank/DDBJ databases">
        <authorList>
            <person name="Zhirakovskaya E."/>
        </authorList>
    </citation>
    <scope>NUCLEOTIDE SEQUENCE</scope>
</reference>
<dbReference type="EMBL" id="UOFZ01000175">
    <property type="protein sequence ID" value="VAX14417.1"/>
    <property type="molecule type" value="Genomic_DNA"/>
</dbReference>
<organism evidence="2">
    <name type="scientific">hydrothermal vent metagenome</name>
    <dbReference type="NCBI Taxonomy" id="652676"/>
    <lineage>
        <taxon>unclassified sequences</taxon>
        <taxon>metagenomes</taxon>
        <taxon>ecological metagenomes</taxon>
    </lineage>
</organism>
<proteinExistence type="predicted"/>
<dbReference type="PROSITE" id="PS51354">
    <property type="entry name" value="GLUTAREDOXIN_2"/>
    <property type="match status" value="1"/>
</dbReference>
<dbReference type="AlphaFoldDB" id="A0A3B1CC45"/>
<dbReference type="SUPFAM" id="SSF52833">
    <property type="entry name" value="Thioredoxin-like"/>
    <property type="match status" value="1"/>
</dbReference>
<name>A0A3B1CC45_9ZZZZ</name>
<accession>A0A3B1CC45</accession>
<dbReference type="InterPro" id="IPR036249">
    <property type="entry name" value="Thioredoxin-like_sf"/>
</dbReference>
<sequence length="126" mass="15049">MKVVRWILGKIILFLDWLFTPRSIQRKPEDQKQIEQQTHALKLYQYKACPFCVKVRRTMKRLNLPIETRDAKRHANWRDELVTQGGIEKVPCLRIEGDAGKVTWMYESADIIHYLEQRFTMVTSTR</sequence>
<feature type="domain" description="GST N-terminal" evidence="1">
    <location>
        <begin position="39"/>
        <end position="123"/>
    </location>
</feature>
<dbReference type="Gene3D" id="3.40.30.10">
    <property type="entry name" value="Glutaredoxin"/>
    <property type="match status" value="1"/>
</dbReference>
<protein>
    <submittedName>
        <fullName evidence="2">Glutaredoxin</fullName>
    </submittedName>
</protein>
<evidence type="ECO:0000313" key="2">
    <source>
        <dbReference type="EMBL" id="VAX14417.1"/>
    </source>
</evidence>
<dbReference type="InterPro" id="IPR004045">
    <property type="entry name" value="Glutathione_S-Trfase_N"/>
</dbReference>